<keyword evidence="3" id="KW-1185">Reference proteome</keyword>
<protein>
    <submittedName>
        <fullName evidence="2">Uncharacterized protein</fullName>
    </submittedName>
</protein>
<dbReference type="Proteomes" id="UP000807025">
    <property type="component" value="Unassembled WGS sequence"/>
</dbReference>
<sequence>MAPKHWTTIEGCSFLLSFIGEYKTTQAGGTAVFALFWPPFFEKWFLKFSIDDDDRQQQQAAKENSGASDNNDNGKEPGDAVNIEPTDTQTEEPTERGEKIRRKKELYSKSHYQLDSIKAKVDQCMIDEALKGKVETKAEVKHCWTKIYNKEIGQAWGAIDPTLQKEMEEKAVRLAREEKEAWVQVQAQANDSTPTAKDTTVALSLMELQQHIQLLPVLIPPLLQQLQAKTKWAFSLLAGGPLPIANGDIDVCTFDIRETVLGNSSSHVYRDFQEGVLRPYTEFVRLVFNAEARQASALNPCPNWSLAPDPTPSEASSTSAAKPSSQVTIEKNLELPVPSFPILNDPFTLPTGDNDQSLTAELFRDLPLFNPQLTAAHATTDFRALND</sequence>
<evidence type="ECO:0000313" key="2">
    <source>
        <dbReference type="EMBL" id="KAF9489743.1"/>
    </source>
</evidence>
<evidence type="ECO:0000313" key="3">
    <source>
        <dbReference type="Proteomes" id="UP000807025"/>
    </source>
</evidence>
<accession>A0A9P6DBI7</accession>
<feature type="compositionally biased region" description="Polar residues" evidence="1">
    <location>
        <begin position="60"/>
        <end position="71"/>
    </location>
</feature>
<reference evidence="2" key="1">
    <citation type="submission" date="2020-11" db="EMBL/GenBank/DDBJ databases">
        <authorList>
            <consortium name="DOE Joint Genome Institute"/>
            <person name="Ahrendt S."/>
            <person name="Riley R."/>
            <person name="Andreopoulos W."/>
            <person name="Labutti K."/>
            <person name="Pangilinan J."/>
            <person name="Ruiz-Duenas F.J."/>
            <person name="Barrasa J.M."/>
            <person name="Sanchez-Garcia M."/>
            <person name="Camarero S."/>
            <person name="Miyauchi S."/>
            <person name="Serrano A."/>
            <person name="Linde D."/>
            <person name="Babiker R."/>
            <person name="Drula E."/>
            <person name="Ayuso-Fernandez I."/>
            <person name="Pacheco R."/>
            <person name="Padilla G."/>
            <person name="Ferreira P."/>
            <person name="Barriuso J."/>
            <person name="Kellner H."/>
            <person name="Castanera R."/>
            <person name="Alfaro M."/>
            <person name="Ramirez L."/>
            <person name="Pisabarro A.G."/>
            <person name="Kuo A."/>
            <person name="Tritt A."/>
            <person name="Lipzen A."/>
            <person name="He G."/>
            <person name="Yan M."/>
            <person name="Ng V."/>
            <person name="Cullen D."/>
            <person name="Martin F."/>
            <person name="Rosso M.-N."/>
            <person name="Henrissat B."/>
            <person name="Hibbett D."/>
            <person name="Martinez A.T."/>
            <person name="Grigoriev I.V."/>
        </authorList>
    </citation>
    <scope>NUCLEOTIDE SEQUENCE</scope>
    <source>
        <strain evidence="2">ATCC 90797</strain>
    </source>
</reference>
<organism evidence="2 3">
    <name type="scientific">Pleurotus eryngii</name>
    <name type="common">Boletus of the steppes</name>
    <dbReference type="NCBI Taxonomy" id="5323"/>
    <lineage>
        <taxon>Eukaryota</taxon>
        <taxon>Fungi</taxon>
        <taxon>Dikarya</taxon>
        <taxon>Basidiomycota</taxon>
        <taxon>Agaricomycotina</taxon>
        <taxon>Agaricomycetes</taxon>
        <taxon>Agaricomycetidae</taxon>
        <taxon>Agaricales</taxon>
        <taxon>Pleurotineae</taxon>
        <taxon>Pleurotaceae</taxon>
        <taxon>Pleurotus</taxon>
    </lineage>
</organism>
<feature type="region of interest" description="Disordered" evidence="1">
    <location>
        <begin position="302"/>
        <end position="326"/>
    </location>
</feature>
<name>A0A9P6DBI7_PLEER</name>
<dbReference type="EMBL" id="MU154661">
    <property type="protein sequence ID" value="KAF9489743.1"/>
    <property type="molecule type" value="Genomic_DNA"/>
</dbReference>
<dbReference type="AlphaFoldDB" id="A0A9P6DBI7"/>
<evidence type="ECO:0000256" key="1">
    <source>
        <dbReference type="SAM" id="MobiDB-lite"/>
    </source>
</evidence>
<gene>
    <name evidence="2" type="ORF">BDN71DRAFT_1511844</name>
</gene>
<dbReference type="OrthoDB" id="2683861at2759"/>
<comment type="caution">
    <text evidence="2">The sequence shown here is derived from an EMBL/GenBank/DDBJ whole genome shotgun (WGS) entry which is preliminary data.</text>
</comment>
<feature type="region of interest" description="Disordered" evidence="1">
    <location>
        <begin position="55"/>
        <end position="102"/>
    </location>
</feature>
<proteinExistence type="predicted"/>
<feature type="compositionally biased region" description="Low complexity" evidence="1">
    <location>
        <begin position="312"/>
        <end position="325"/>
    </location>
</feature>